<dbReference type="Pfam" id="PF01052">
    <property type="entry name" value="FliMN_C"/>
    <property type="match status" value="1"/>
</dbReference>
<dbReference type="PANTHER" id="PTHR30034:SF6">
    <property type="entry name" value="YOP PROTEINS TRANSLOCATION PROTEIN Q"/>
    <property type="match status" value="1"/>
</dbReference>
<evidence type="ECO:0000259" key="11">
    <source>
        <dbReference type="Pfam" id="PF01052"/>
    </source>
</evidence>
<evidence type="ECO:0000256" key="7">
    <source>
        <dbReference type="ARBA" id="ARBA00022779"/>
    </source>
</evidence>
<keyword evidence="8" id="KW-0472">Membrane</keyword>
<dbReference type="SUPFAM" id="SSF101801">
    <property type="entry name" value="Surface presentation of antigens (SPOA)"/>
    <property type="match status" value="1"/>
</dbReference>
<dbReference type="KEGG" id="wbr:fliM"/>
<reference evidence="12 13" key="1">
    <citation type="journal article" date="2002" name="Nat. Genet.">
        <title>Genome sequence of the endocellular obligate symbiont of tsetse flies, Wigglesworthia glossinidia.</title>
        <authorList>
            <person name="Akman L."/>
            <person name="Yamashita A."/>
            <person name="Watanabe H."/>
            <person name="Oshima K."/>
            <person name="Shiba T."/>
            <person name="Hattori M."/>
            <person name="Aksoy S."/>
        </authorList>
    </citation>
    <scope>NUCLEOTIDE SEQUENCE [LARGE SCALE GENOMIC DNA]</scope>
</reference>
<evidence type="ECO:0000256" key="5">
    <source>
        <dbReference type="ARBA" id="ARBA00022475"/>
    </source>
</evidence>
<keyword evidence="13" id="KW-1185">Reference proteome</keyword>
<dbReference type="InterPro" id="IPR001543">
    <property type="entry name" value="FliN-like_C"/>
</dbReference>
<evidence type="ECO:0000256" key="9">
    <source>
        <dbReference type="ARBA" id="ARBA00023143"/>
    </source>
</evidence>
<keyword evidence="9" id="KW-0975">Bacterial flagellum</keyword>
<evidence type="ECO:0000256" key="10">
    <source>
        <dbReference type="ARBA" id="ARBA00025044"/>
    </source>
</evidence>
<dbReference type="GO" id="GO:0005886">
    <property type="term" value="C:plasma membrane"/>
    <property type="evidence" value="ECO:0007669"/>
    <property type="project" value="UniProtKB-SubCell"/>
</dbReference>
<dbReference type="GO" id="GO:0050918">
    <property type="term" value="P:positive chemotaxis"/>
    <property type="evidence" value="ECO:0007669"/>
    <property type="project" value="TreeGrafter"/>
</dbReference>
<dbReference type="Pfam" id="PF02154">
    <property type="entry name" value="FliM"/>
    <property type="match status" value="1"/>
</dbReference>
<name>Q8D3E8_WIGBR</name>
<keyword evidence="6" id="KW-0145">Chemotaxis</keyword>
<dbReference type="GO" id="GO:0003774">
    <property type="term" value="F:cytoskeletal motor activity"/>
    <property type="evidence" value="ECO:0007669"/>
    <property type="project" value="InterPro"/>
</dbReference>
<dbReference type="STRING" id="36870.gene:10368531"/>
<dbReference type="OrthoDB" id="9806941at2"/>
<keyword evidence="5" id="KW-1003">Cell membrane</keyword>
<feature type="domain" description="Flagellar motor switch protein FliN-like C-terminal" evidence="11">
    <location>
        <begin position="241"/>
        <end position="309"/>
    </location>
</feature>
<dbReference type="GO" id="GO:0009425">
    <property type="term" value="C:bacterial-type flagellum basal body"/>
    <property type="evidence" value="ECO:0007669"/>
    <property type="project" value="UniProtKB-SubCell"/>
</dbReference>
<dbReference type="GO" id="GO:0071978">
    <property type="term" value="P:bacterial-type flagellum-dependent swarming motility"/>
    <property type="evidence" value="ECO:0007669"/>
    <property type="project" value="TreeGrafter"/>
</dbReference>
<dbReference type="EMBL" id="BA000021">
    <property type="protein sequence ID" value="BAC24199.1"/>
    <property type="molecule type" value="Genomic_DNA"/>
</dbReference>
<evidence type="ECO:0000313" key="13">
    <source>
        <dbReference type="Proteomes" id="UP000000562"/>
    </source>
</evidence>
<dbReference type="Proteomes" id="UP000000562">
    <property type="component" value="Chromosome"/>
</dbReference>
<dbReference type="InterPro" id="IPR028976">
    <property type="entry name" value="CheC-like_sf"/>
</dbReference>
<organism evidence="12 13">
    <name type="scientific">Wigglesworthia glossinidia brevipalpis</name>
    <dbReference type="NCBI Taxonomy" id="36870"/>
    <lineage>
        <taxon>Bacteria</taxon>
        <taxon>Pseudomonadati</taxon>
        <taxon>Pseudomonadota</taxon>
        <taxon>Gammaproteobacteria</taxon>
        <taxon>Enterobacterales</taxon>
        <taxon>Erwiniaceae</taxon>
        <taxon>Wigglesworthia</taxon>
    </lineage>
</organism>
<proteinExistence type="inferred from homology"/>
<dbReference type="InterPro" id="IPR036429">
    <property type="entry name" value="SpoA-like_sf"/>
</dbReference>
<evidence type="ECO:0000256" key="8">
    <source>
        <dbReference type="ARBA" id="ARBA00023136"/>
    </source>
</evidence>
<protein>
    <recommendedName>
        <fullName evidence="4">Flagellar motor switch protein FliM</fullName>
    </recommendedName>
</protein>
<dbReference type="eggNOG" id="COG1868">
    <property type="taxonomic scope" value="Bacteria"/>
</dbReference>
<comment type="function">
    <text evidence="10">FliM is one of three proteins (FliG, FliN, FliM) that forms the rotor-mounted switch complex (C ring), located at the base of the basal body. This complex interacts with the CheY and CheZ chemotaxis proteins, in addition to contacting components of the motor that determine the direction of flagellar rotation.</text>
</comment>
<evidence type="ECO:0000256" key="3">
    <source>
        <dbReference type="ARBA" id="ARBA00011049"/>
    </source>
</evidence>
<dbReference type="HOGENOM" id="CLU_865861_0_0_6"/>
<comment type="subcellular location">
    <subcellularLocation>
        <location evidence="1">Bacterial flagellum basal body</location>
    </subcellularLocation>
    <subcellularLocation>
        <location evidence="2">Cell membrane</location>
        <topology evidence="2">Peripheral membrane protein</topology>
    </subcellularLocation>
</comment>
<dbReference type="PANTHER" id="PTHR30034">
    <property type="entry name" value="FLAGELLAR MOTOR SWITCH PROTEIN FLIM"/>
    <property type="match status" value="1"/>
</dbReference>
<gene>
    <name evidence="12" type="primary">fliM</name>
</gene>
<evidence type="ECO:0000256" key="6">
    <source>
        <dbReference type="ARBA" id="ARBA00022500"/>
    </source>
</evidence>
<dbReference type="InterPro" id="IPR001689">
    <property type="entry name" value="Flag_FliM"/>
</dbReference>
<evidence type="ECO:0000256" key="1">
    <source>
        <dbReference type="ARBA" id="ARBA00004117"/>
    </source>
</evidence>
<dbReference type="AlphaFoldDB" id="Q8D3E8"/>
<accession>Q8D3E8</accession>
<comment type="similarity">
    <text evidence="3">Belongs to the FliM family.</text>
</comment>
<evidence type="ECO:0000256" key="2">
    <source>
        <dbReference type="ARBA" id="ARBA00004202"/>
    </source>
</evidence>
<keyword evidence="7" id="KW-0283">Flagellar rotation</keyword>
<evidence type="ECO:0000256" key="4">
    <source>
        <dbReference type="ARBA" id="ARBA00021898"/>
    </source>
</evidence>
<evidence type="ECO:0000313" key="12">
    <source>
        <dbReference type="EMBL" id="BAC24199.1"/>
    </source>
</evidence>
<dbReference type="Gene3D" id="3.40.1550.10">
    <property type="entry name" value="CheC-like"/>
    <property type="match status" value="1"/>
</dbReference>
<sequence length="319" mass="37048">MSNKNYDVEINNEKKNNFSEISKNIFLNKNKSKECNKSIIEKLNNVNQKFTGYIKKEITNYIKEPIDITSKEIYTQKYCDFIKDFNTLVSINLIKTNLFKNDLVIILTTEFVSIILDIFFGGTGNSFGRKNLNEFSISEKRIIDILNKLIINCYQKSLKDNINSINLELVTSDTCIQLINFDKNEKIFISKFNFHYKNLKINFFIIFSTFSVENENLFYEKKLSNNKEKEQNKWKNKLVNEIKSSKLLIQVKFADLSICVSDLINLNKGEIIPIVKTKKLTAYVDCIPVFSGSYGSLNGHYALRVENIINSYINKIDKG</sequence>